<organism evidence="6 7">
    <name type="scientific">Salinisphaera aquimarina</name>
    <dbReference type="NCBI Taxonomy" id="2094031"/>
    <lineage>
        <taxon>Bacteria</taxon>
        <taxon>Pseudomonadati</taxon>
        <taxon>Pseudomonadota</taxon>
        <taxon>Gammaproteobacteria</taxon>
        <taxon>Salinisphaerales</taxon>
        <taxon>Salinisphaeraceae</taxon>
        <taxon>Salinisphaera</taxon>
    </lineage>
</organism>
<evidence type="ECO:0000313" key="7">
    <source>
        <dbReference type="Proteomes" id="UP001595462"/>
    </source>
</evidence>
<keyword evidence="3" id="KW-0238">DNA-binding</keyword>
<dbReference type="PANTHER" id="PTHR30126:SF39">
    <property type="entry name" value="HTH-TYPE TRANSCRIPTIONAL REGULATOR CYSL"/>
    <property type="match status" value="1"/>
</dbReference>
<comment type="caution">
    <text evidence="6">The sequence shown here is derived from an EMBL/GenBank/DDBJ whole genome shotgun (WGS) entry which is preliminary data.</text>
</comment>
<keyword evidence="7" id="KW-1185">Reference proteome</keyword>
<dbReference type="PANTHER" id="PTHR30126">
    <property type="entry name" value="HTH-TYPE TRANSCRIPTIONAL REGULATOR"/>
    <property type="match status" value="1"/>
</dbReference>
<name>A0ABV7EUA7_9GAMM</name>
<evidence type="ECO:0000313" key="6">
    <source>
        <dbReference type="EMBL" id="MFC3106279.1"/>
    </source>
</evidence>
<dbReference type="PRINTS" id="PR00039">
    <property type="entry name" value="HTHLYSR"/>
</dbReference>
<accession>A0ABV7EUA7</accession>
<dbReference type="InterPro" id="IPR036390">
    <property type="entry name" value="WH_DNA-bd_sf"/>
</dbReference>
<feature type="domain" description="HTH lysR-type" evidence="5">
    <location>
        <begin position="1"/>
        <end position="58"/>
    </location>
</feature>
<dbReference type="InterPro" id="IPR000847">
    <property type="entry name" value="LysR_HTH_N"/>
</dbReference>
<dbReference type="Pfam" id="PF00126">
    <property type="entry name" value="HTH_1"/>
    <property type="match status" value="1"/>
</dbReference>
<keyword evidence="4" id="KW-0804">Transcription</keyword>
<evidence type="ECO:0000259" key="5">
    <source>
        <dbReference type="PROSITE" id="PS50931"/>
    </source>
</evidence>
<sequence length="321" mass="35128">MTFEDLRIFVAACDTANLSALARRLGRTQSSVSQRMARLENEFGTALIERSAKGIRPTQAGELLRELALESLGSIELARERIQALIHGEHDTLTVTTGGTTVRHFLKDTVVRFKARHPNAHIRFVPAGSTQRCFELLRTGQADLALITTHEPSPGIATRALAMQDFYLLVNETHELASRNHLRLQDLCTIRYLGLAEGTAHRRLIDLAAADQGLQLTPELVLDDFDTASVFVELGLGQAIAPAVQAYNFVQNGKVRAVPIVDIPPASFGWGFRHWKHLSALSKDFVDLFDDALGQMAFIPGLQLIATTTGKALAPPAPGPR</sequence>
<protein>
    <submittedName>
        <fullName evidence="6">LysR family transcriptional regulator</fullName>
    </submittedName>
</protein>
<comment type="similarity">
    <text evidence="1">Belongs to the LysR transcriptional regulatory family.</text>
</comment>
<dbReference type="InterPro" id="IPR036388">
    <property type="entry name" value="WH-like_DNA-bd_sf"/>
</dbReference>
<dbReference type="Gene3D" id="1.10.10.10">
    <property type="entry name" value="Winged helix-like DNA-binding domain superfamily/Winged helix DNA-binding domain"/>
    <property type="match status" value="1"/>
</dbReference>
<evidence type="ECO:0000256" key="2">
    <source>
        <dbReference type="ARBA" id="ARBA00023015"/>
    </source>
</evidence>
<dbReference type="RefSeq" id="WP_380691906.1">
    <property type="nucleotide sequence ID" value="NZ_JBHRSS010000010.1"/>
</dbReference>
<dbReference type="Pfam" id="PF03466">
    <property type="entry name" value="LysR_substrate"/>
    <property type="match status" value="1"/>
</dbReference>
<evidence type="ECO:0000256" key="3">
    <source>
        <dbReference type="ARBA" id="ARBA00023125"/>
    </source>
</evidence>
<dbReference type="SUPFAM" id="SSF53850">
    <property type="entry name" value="Periplasmic binding protein-like II"/>
    <property type="match status" value="1"/>
</dbReference>
<evidence type="ECO:0000256" key="1">
    <source>
        <dbReference type="ARBA" id="ARBA00009437"/>
    </source>
</evidence>
<reference evidence="7" key="1">
    <citation type="journal article" date="2019" name="Int. J. Syst. Evol. Microbiol.">
        <title>The Global Catalogue of Microorganisms (GCM) 10K type strain sequencing project: providing services to taxonomists for standard genome sequencing and annotation.</title>
        <authorList>
            <consortium name="The Broad Institute Genomics Platform"/>
            <consortium name="The Broad Institute Genome Sequencing Center for Infectious Disease"/>
            <person name="Wu L."/>
            <person name="Ma J."/>
        </authorList>
    </citation>
    <scope>NUCLEOTIDE SEQUENCE [LARGE SCALE GENOMIC DNA]</scope>
    <source>
        <strain evidence="7">KCTC 52640</strain>
    </source>
</reference>
<dbReference type="PROSITE" id="PS50931">
    <property type="entry name" value="HTH_LYSR"/>
    <property type="match status" value="1"/>
</dbReference>
<dbReference type="CDD" id="cd05466">
    <property type="entry name" value="PBP2_LTTR_substrate"/>
    <property type="match status" value="1"/>
</dbReference>
<dbReference type="Gene3D" id="3.40.190.290">
    <property type="match status" value="1"/>
</dbReference>
<dbReference type="SUPFAM" id="SSF46785">
    <property type="entry name" value="Winged helix' DNA-binding domain"/>
    <property type="match status" value="1"/>
</dbReference>
<dbReference type="Proteomes" id="UP001595462">
    <property type="component" value="Unassembled WGS sequence"/>
</dbReference>
<evidence type="ECO:0000256" key="4">
    <source>
        <dbReference type="ARBA" id="ARBA00023163"/>
    </source>
</evidence>
<dbReference type="EMBL" id="JBHRSS010000010">
    <property type="protein sequence ID" value="MFC3106279.1"/>
    <property type="molecule type" value="Genomic_DNA"/>
</dbReference>
<keyword evidence="2" id="KW-0805">Transcription regulation</keyword>
<dbReference type="InterPro" id="IPR005119">
    <property type="entry name" value="LysR_subst-bd"/>
</dbReference>
<gene>
    <name evidence="6" type="ORF">ACFOSU_20585</name>
</gene>
<proteinExistence type="inferred from homology"/>